<proteinExistence type="predicted"/>
<evidence type="ECO:0000313" key="6">
    <source>
        <dbReference type="Ensembl" id="ENSVKKP00000008881.1"/>
    </source>
</evidence>
<keyword evidence="1" id="KW-0479">Metal-binding</keyword>
<sequence>MASVREVSSIAEDLLCPICLSIFQDPHMLACSHNFCFSCLESCFTAKGQHKGLCPECRAPFDLQDAVRNRVLSNLSEKCIKSIFCDELNLKLTLKFKNEKHRPPTRKIHPSLIRSVL</sequence>
<reference evidence="6" key="2">
    <citation type="submission" date="2025-09" db="UniProtKB">
        <authorList>
            <consortium name="Ensembl"/>
        </authorList>
    </citation>
    <scope>IDENTIFICATION</scope>
</reference>
<feature type="domain" description="RING-type" evidence="5">
    <location>
        <begin position="16"/>
        <end position="58"/>
    </location>
</feature>
<dbReference type="AlphaFoldDB" id="A0A8D2JAN2"/>
<dbReference type="Gene3D" id="3.30.40.10">
    <property type="entry name" value="Zinc/RING finger domain, C3HC4 (zinc finger)"/>
    <property type="match status" value="1"/>
</dbReference>
<dbReference type="PROSITE" id="PS50089">
    <property type="entry name" value="ZF_RING_2"/>
    <property type="match status" value="1"/>
</dbReference>
<dbReference type="SUPFAM" id="SSF57850">
    <property type="entry name" value="RING/U-box"/>
    <property type="match status" value="1"/>
</dbReference>
<keyword evidence="3" id="KW-0862">Zinc</keyword>
<dbReference type="SMART" id="SM00184">
    <property type="entry name" value="RING"/>
    <property type="match status" value="1"/>
</dbReference>
<name>A0A8D2JAN2_VARKO</name>
<evidence type="ECO:0000256" key="2">
    <source>
        <dbReference type="ARBA" id="ARBA00022771"/>
    </source>
</evidence>
<dbReference type="Ensembl" id="ENSVKKT00000009108.1">
    <property type="protein sequence ID" value="ENSVKKP00000008881.1"/>
    <property type="gene ID" value="ENSVKKG00000006308.1"/>
</dbReference>
<keyword evidence="2 4" id="KW-0863">Zinc-finger</keyword>
<evidence type="ECO:0000259" key="5">
    <source>
        <dbReference type="PROSITE" id="PS50089"/>
    </source>
</evidence>
<dbReference type="InterPro" id="IPR001841">
    <property type="entry name" value="Znf_RING"/>
</dbReference>
<protein>
    <recommendedName>
        <fullName evidence="5">RING-type domain-containing protein</fullName>
    </recommendedName>
</protein>
<dbReference type="Proteomes" id="UP000694545">
    <property type="component" value="Unplaced"/>
</dbReference>
<evidence type="ECO:0000256" key="4">
    <source>
        <dbReference type="PROSITE-ProRule" id="PRU00175"/>
    </source>
</evidence>
<evidence type="ECO:0000313" key="7">
    <source>
        <dbReference type="Proteomes" id="UP000694545"/>
    </source>
</evidence>
<accession>A0A8D2JAN2</accession>
<keyword evidence="7" id="KW-1185">Reference proteome</keyword>
<dbReference type="Pfam" id="PF13445">
    <property type="entry name" value="zf-RING_UBOX"/>
    <property type="match status" value="1"/>
</dbReference>
<dbReference type="GO" id="GO:0008270">
    <property type="term" value="F:zinc ion binding"/>
    <property type="evidence" value="ECO:0007669"/>
    <property type="project" value="UniProtKB-KW"/>
</dbReference>
<dbReference type="OMA" id="CIKSIFC"/>
<organism evidence="6 7">
    <name type="scientific">Varanus komodoensis</name>
    <name type="common">Komodo dragon</name>
    <dbReference type="NCBI Taxonomy" id="61221"/>
    <lineage>
        <taxon>Eukaryota</taxon>
        <taxon>Metazoa</taxon>
        <taxon>Chordata</taxon>
        <taxon>Craniata</taxon>
        <taxon>Vertebrata</taxon>
        <taxon>Euteleostomi</taxon>
        <taxon>Lepidosauria</taxon>
        <taxon>Squamata</taxon>
        <taxon>Bifurcata</taxon>
        <taxon>Unidentata</taxon>
        <taxon>Episquamata</taxon>
        <taxon>Toxicofera</taxon>
        <taxon>Anguimorpha</taxon>
        <taxon>Paleoanguimorpha</taxon>
        <taxon>Varanoidea</taxon>
        <taxon>Varanidae</taxon>
        <taxon>Varanus</taxon>
    </lineage>
</organism>
<reference evidence="6" key="1">
    <citation type="submission" date="2025-08" db="UniProtKB">
        <authorList>
            <consortium name="Ensembl"/>
        </authorList>
    </citation>
    <scope>IDENTIFICATION</scope>
</reference>
<evidence type="ECO:0000256" key="1">
    <source>
        <dbReference type="ARBA" id="ARBA00022723"/>
    </source>
</evidence>
<dbReference type="InterPro" id="IPR027370">
    <property type="entry name" value="Znf-RING_euk"/>
</dbReference>
<dbReference type="InterPro" id="IPR017907">
    <property type="entry name" value="Znf_RING_CS"/>
</dbReference>
<evidence type="ECO:0000256" key="3">
    <source>
        <dbReference type="ARBA" id="ARBA00022833"/>
    </source>
</evidence>
<dbReference type="PROSITE" id="PS00518">
    <property type="entry name" value="ZF_RING_1"/>
    <property type="match status" value="1"/>
</dbReference>
<dbReference type="PANTHER" id="PTHR24103">
    <property type="entry name" value="E3 UBIQUITIN-PROTEIN LIGASE TRIM"/>
    <property type="match status" value="1"/>
</dbReference>
<dbReference type="InterPro" id="IPR050143">
    <property type="entry name" value="TRIM/RBCC"/>
</dbReference>
<dbReference type="InterPro" id="IPR013083">
    <property type="entry name" value="Znf_RING/FYVE/PHD"/>
</dbReference>